<organism evidence="2 3">
    <name type="scientific">Thermodesulfatator autotrophicus</name>
    <dbReference type="NCBI Taxonomy" id="1795632"/>
    <lineage>
        <taxon>Bacteria</taxon>
        <taxon>Pseudomonadati</taxon>
        <taxon>Thermodesulfobacteriota</taxon>
        <taxon>Thermodesulfobacteria</taxon>
        <taxon>Thermodesulfobacteriales</taxon>
        <taxon>Thermodesulfatatoraceae</taxon>
        <taxon>Thermodesulfatator</taxon>
    </lineage>
</organism>
<dbReference type="PANTHER" id="PTHR40688:SF2">
    <property type="entry name" value="RIBBON-HELIX-HELIX PROTEIN COPG DOMAIN-CONTAINING PROTEIN"/>
    <property type="match status" value="1"/>
</dbReference>
<dbReference type="InterPro" id="IPR052991">
    <property type="entry name" value="Non-func_TypeII_TA_Antitoxin"/>
</dbReference>
<reference evidence="2 3" key="1">
    <citation type="submission" date="2016-02" db="EMBL/GenBank/DDBJ databases">
        <title>Draft genome sequence of Thermodesulfatator sp. S606.</title>
        <authorList>
            <person name="Lai Q."/>
            <person name="Cao J."/>
            <person name="Dupont S."/>
            <person name="Shao Z."/>
            <person name="Jebbar M."/>
            <person name="Alain K."/>
        </authorList>
    </citation>
    <scope>NUCLEOTIDE SEQUENCE [LARGE SCALE GENOMIC DNA]</scope>
    <source>
        <strain evidence="2 3">S606</strain>
    </source>
</reference>
<dbReference type="EMBL" id="LSFI01000006">
    <property type="protein sequence ID" value="OAG28408.1"/>
    <property type="molecule type" value="Genomic_DNA"/>
</dbReference>
<protein>
    <recommendedName>
        <fullName evidence="1">Ribbon-helix-helix protein CopG domain-containing protein</fullName>
    </recommendedName>
</protein>
<dbReference type="CDD" id="cd22233">
    <property type="entry name" value="RHH_CopAso-like"/>
    <property type="match status" value="1"/>
</dbReference>
<gene>
    <name evidence="2" type="ORF">TH606_02180</name>
</gene>
<sequence>MKKVLVGARIEPELKESLDRLSKVTRRSLAHIVREALQNYVERNAWQIEAILEGVQEAEAGNFSSEEEVREFFLKWGVDV</sequence>
<dbReference type="GO" id="GO:0006355">
    <property type="term" value="P:regulation of DNA-templated transcription"/>
    <property type="evidence" value="ECO:0007669"/>
    <property type="project" value="InterPro"/>
</dbReference>
<dbReference type="Gene3D" id="1.10.1220.10">
    <property type="entry name" value="Met repressor-like"/>
    <property type="match status" value="1"/>
</dbReference>
<dbReference type="AlphaFoldDB" id="A0A177E9C4"/>
<dbReference type="Pfam" id="PF01402">
    <property type="entry name" value="RHH_1"/>
    <property type="match status" value="1"/>
</dbReference>
<evidence type="ECO:0000259" key="1">
    <source>
        <dbReference type="Pfam" id="PF01402"/>
    </source>
</evidence>
<dbReference type="PANTHER" id="PTHR40688">
    <property type="match status" value="1"/>
</dbReference>
<accession>A0A177E9C4</accession>
<dbReference type="RefSeq" id="WP_068541058.1">
    <property type="nucleotide sequence ID" value="NZ_LSFI01000006.1"/>
</dbReference>
<dbReference type="InterPro" id="IPR002145">
    <property type="entry name" value="CopG"/>
</dbReference>
<evidence type="ECO:0000313" key="2">
    <source>
        <dbReference type="EMBL" id="OAG28408.1"/>
    </source>
</evidence>
<keyword evidence="3" id="KW-1185">Reference proteome</keyword>
<dbReference type="Proteomes" id="UP000076964">
    <property type="component" value="Unassembled WGS sequence"/>
</dbReference>
<comment type="caution">
    <text evidence="2">The sequence shown here is derived from an EMBL/GenBank/DDBJ whole genome shotgun (WGS) entry which is preliminary data.</text>
</comment>
<proteinExistence type="predicted"/>
<dbReference type="InterPro" id="IPR010985">
    <property type="entry name" value="Ribbon_hlx_hlx"/>
</dbReference>
<feature type="domain" description="Ribbon-helix-helix protein CopG" evidence="1">
    <location>
        <begin position="5"/>
        <end position="43"/>
    </location>
</feature>
<dbReference type="SUPFAM" id="SSF47598">
    <property type="entry name" value="Ribbon-helix-helix"/>
    <property type="match status" value="1"/>
</dbReference>
<evidence type="ECO:0000313" key="3">
    <source>
        <dbReference type="Proteomes" id="UP000076964"/>
    </source>
</evidence>
<dbReference type="OrthoDB" id="9812023at2"/>
<dbReference type="STRING" id="1795632.TH606_02180"/>
<name>A0A177E9C4_9BACT</name>
<dbReference type="InterPro" id="IPR013321">
    <property type="entry name" value="Arc_rbn_hlx_hlx"/>
</dbReference>